<dbReference type="PANTHER" id="PTHR30055:SF234">
    <property type="entry name" value="HTH-TYPE TRANSCRIPTIONAL REGULATOR BETI"/>
    <property type="match status" value="1"/>
</dbReference>
<dbReference type="Gene3D" id="1.10.357.10">
    <property type="entry name" value="Tetracycline Repressor, domain 2"/>
    <property type="match status" value="1"/>
</dbReference>
<reference evidence="7" key="1">
    <citation type="submission" date="2023-07" db="EMBL/GenBank/DDBJ databases">
        <title>30 novel species of actinomycetes from the DSMZ collection.</title>
        <authorList>
            <person name="Nouioui I."/>
        </authorList>
    </citation>
    <scope>NUCLEOTIDE SEQUENCE [LARGE SCALE GENOMIC DNA]</scope>
    <source>
        <strain evidence="7">DSM 44743</strain>
    </source>
</reference>
<evidence type="ECO:0000313" key="6">
    <source>
        <dbReference type="EMBL" id="MDT0327966.1"/>
    </source>
</evidence>
<evidence type="ECO:0000256" key="1">
    <source>
        <dbReference type="ARBA" id="ARBA00023015"/>
    </source>
</evidence>
<name>A0ABU2M7L5_9ACTN</name>
<organism evidence="6 7">
    <name type="scientific">Nocardiopsis lambiniae</name>
    <dbReference type="NCBI Taxonomy" id="3075539"/>
    <lineage>
        <taxon>Bacteria</taxon>
        <taxon>Bacillati</taxon>
        <taxon>Actinomycetota</taxon>
        <taxon>Actinomycetes</taxon>
        <taxon>Streptosporangiales</taxon>
        <taxon>Nocardiopsidaceae</taxon>
        <taxon>Nocardiopsis</taxon>
    </lineage>
</organism>
<comment type="caution">
    <text evidence="6">The sequence shown here is derived from an EMBL/GenBank/DDBJ whole genome shotgun (WGS) entry which is preliminary data.</text>
</comment>
<dbReference type="Proteomes" id="UP001183390">
    <property type="component" value="Unassembled WGS sequence"/>
</dbReference>
<dbReference type="PANTHER" id="PTHR30055">
    <property type="entry name" value="HTH-TYPE TRANSCRIPTIONAL REGULATOR RUTR"/>
    <property type="match status" value="1"/>
</dbReference>
<keyword evidence="2 4" id="KW-0238">DNA-binding</keyword>
<gene>
    <name evidence="6" type="ORF">RM479_06025</name>
</gene>
<proteinExistence type="predicted"/>
<evidence type="ECO:0000256" key="4">
    <source>
        <dbReference type="PROSITE-ProRule" id="PRU00335"/>
    </source>
</evidence>
<protein>
    <submittedName>
        <fullName evidence="6">Helix-turn-helix domain-containing protein</fullName>
    </submittedName>
</protein>
<evidence type="ECO:0000256" key="2">
    <source>
        <dbReference type="ARBA" id="ARBA00023125"/>
    </source>
</evidence>
<dbReference type="EMBL" id="JAVREP010000002">
    <property type="protein sequence ID" value="MDT0327966.1"/>
    <property type="molecule type" value="Genomic_DNA"/>
</dbReference>
<dbReference type="InterPro" id="IPR050109">
    <property type="entry name" value="HTH-type_TetR-like_transc_reg"/>
</dbReference>
<dbReference type="InterPro" id="IPR009057">
    <property type="entry name" value="Homeodomain-like_sf"/>
</dbReference>
<dbReference type="PRINTS" id="PR00455">
    <property type="entry name" value="HTHTETR"/>
</dbReference>
<accession>A0ABU2M7L5</accession>
<evidence type="ECO:0000256" key="3">
    <source>
        <dbReference type="ARBA" id="ARBA00023163"/>
    </source>
</evidence>
<keyword evidence="1" id="KW-0805">Transcription regulation</keyword>
<sequence>MPGAHGDTETGIRGAALDLFRRQGCEKTSLREIAARPNITQAALYHHFRSKEDLLRALGGIRDVAVLIPSAGAPEHRRRAVAIATAALPEGTGGRTPGMD</sequence>
<keyword evidence="3" id="KW-0804">Transcription</keyword>
<dbReference type="PROSITE" id="PS50977">
    <property type="entry name" value="HTH_TETR_2"/>
    <property type="match status" value="1"/>
</dbReference>
<dbReference type="Pfam" id="PF00440">
    <property type="entry name" value="TetR_N"/>
    <property type="match status" value="1"/>
</dbReference>
<dbReference type="RefSeq" id="WP_311510706.1">
    <property type="nucleotide sequence ID" value="NZ_JAVREP010000002.1"/>
</dbReference>
<feature type="domain" description="HTH tetR-type" evidence="5">
    <location>
        <begin position="6"/>
        <end position="66"/>
    </location>
</feature>
<evidence type="ECO:0000313" key="7">
    <source>
        <dbReference type="Proteomes" id="UP001183390"/>
    </source>
</evidence>
<dbReference type="SUPFAM" id="SSF46689">
    <property type="entry name" value="Homeodomain-like"/>
    <property type="match status" value="1"/>
</dbReference>
<evidence type="ECO:0000259" key="5">
    <source>
        <dbReference type="PROSITE" id="PS50977"/>
    </source>
</evidence>
<dbReference type="InterPro" id="IPR001647">
    <property type="entry name" value="HTH_TetR"/>
</dbReference>
<feature type="DNA-binding region" description="H-T-H motif" evidence="4">
    <location>
        <begin position="29"/>
        <end position="48"/>
    </location>
</feature>
<keyword evidence="7" id="KW-1185">Reference proteome</keyword>